<sequence>MIKNLFNLKKVKIWVIGVMIFYILLSYELCYFLRFAKSETQSHYLYFYAVFSQLFIYAFLYKALRDIKVYLFIFIIGVLHLYLFFILKENASLIGLKNNTIISLRNTIILLIIFKVLQFVSIKTQNQELVSIGRNNKDVYGTRNVTRVDYILEIIYITVTFILLIK</sequence>
<dbReference type="EMBL" id="BAABCT010000001">
    <property type="protein sequence ID" value="GAA4061322.1"/>
    <property type="molecule type" value="Genomic_DNA"/>
</dbReference>
<feature type="transmembrane region" description="Helical" evidence="1">
    <location>
        <begin position="145"/>
        <end position="165"/>
    </location>
</feature>
<protein>
    <submittedName>
        <fullName evidence="2">Uncharacterized protein</fullName>
    </submittedName>
</protein>
<evidence type="ECO:0000313" key="2">
    <source>
        <dbReference type="EMBL" id="GAA4061322.1"/>
    </source>
</evidence>
<proteinExistence type="predicted"/>
<evidence type="ECO:0000313" key="3">
    <source>
        <dbReference type="Proteomes" id="UP001500367"/>
    </source>
</evidence>
<organism evidence="2 3">
    <name type="scientific">Flavobacterium cheonanense</name>
    <dbReference type="NCBI Taxonomy" id="706183"/>
    <lineage>
        <taxon>Bacteria</taxon>
        <taxon>Pseudomonadati</taxon>
        <taxon>Bacteroidota</taxon>
        <taxon>Flavobacteriia</taxon>
        <taxon>Flavobacteriales</taxon>
        <taxon>Flavobacteriaceae</taxon>
        <taxon>Flavobacterium</taxon>
    </lineage>
</organism>
<dbReference type="RefSeq" id="WP_344814987.1">
    <property type="nucleotide sequence ID" value="NZ_BAABCT010000001.1"/>
</dbReference>
<feature type="transmembrane region" description="Helical" evidence="1">
    <location>
        <begin position="13"/>
        <end position="33"/>
    </location>
</feature>
<feature type="transmembrane region" description="Helical" evidence="1">
    <location>
        <begin position="69"/>
        <end position="87"/>
    </location>
</feature>
<feature type="transmembrane region" description="Helical" evidence="1">
    <location>
        <begin position="108"/>
        <end position="125"/>
    </location>
</feature>
<reference evidence="3" key="1">
    <citation type="journal article" date="2019" name="Int. J. Syst. Evol. Microbiol.">
        <title>The Global Catalogue of Microorganisms (GCM) 10K type strain sequencing project: providing services to taxonomists for standard genome sequencing and annotation.</title>
        <authorList>
            <consortium name="The Broad Institute Genomics Platform"/>
            <consortium name="The Broad Institute Genome Sequencing Center for Infectious Disease"/>
            <person name="Wu L."/>
            <person name="Ma J."/>
        </authorList>
    </citation>
    <scope>NUCLEOTIDE SEQUENCE [LARGE SCALE GENOMIC DNA]</scope>
    <source>
        <strain evidence="3">JCM 17069</strain>
    </source>
</reference>
<dbReference type="Proteomes" id="UP001500367">
    <property type="component" value="Unassembled WGS sequence"/>
</dbReference>
<feature type="transmembrane region" description="Helical" evidence="1">
    <location>
        <begin position="45"/>
        <end position="63"/>
    </location>
</feature>
<evidence type="ECO:0000256" key="1">
    <source>
        <dbReference type="SAM" id="Phobius"/>
    </source>
</evidence>
<gene>
    <name evidence="2" type="ORF">GCM10022389_02180</name>
</gene>
<comment type="caution">
    <text evidence="2">The sequence shown here is derived from an EMBL/GenBank/DDBJ whole genome shotgun (WGS) entry which is preliminary data.</text>
</comment>
<keyword evidence="3" id="KW-1185">Reference proteome</keyword>
<accession>A0ABP7V8E3</accession>
<name>A0ABP7V8E3_9FLAO</name>
<keyword evidence="1" id="KW-1133">Transmembrane helix</keyword>
<keyword evidence="1" id="KW-0812">Transmembrane</keyword>
<keyword evidence="1" id="KW-0472">Membrane</keyword>